<organism evidence="2 3">
    <name type="scientific">Candidatus Cetobacterium colombiensis</name>
    <dbReference type="NCBI Taxonomy" id="3073100"/>
    <lineage>
        <taxon>Bacteria</taxon>
        <taxon>Fusobacteriati</taxon>
        <taxon>Fusobacteriota</taxon>
        <taxon>Fusobacteriia</taxon>
        <taxon>Fusobacteriales</taxon>
        <taxon>Fusobacteriaceae</taxon>
        <taxon>Cetobacterium</taxon>
    </lineage>
</organism>
<dbReference type="CDD" id="cd08504">
    <property type="entry name" value="PBP2_OppA"/>
    <property type="match status" value="1"/>
</dbReference>
<dbReference type="PANTHER" id="PTHR30290:SF79">
    <property type="entry name" value="DIPEPTIDE-BINDING PROTEIN DPPE"/>
    <property type="match status" value="1"/>
</dbReference>
<dbReference type="Gene3D" id="3.40.190.10">
    <property type="entry name" value="Periplasmic binding protein-like II"/>
    <property type="match status" value="1"/>
</dbReference>
<dbReference type="InterPro" id="IPR039424">
    <property type="entry name" value="SBP_5"/>
</dbReference>
<sequence>MLGRLNGKNLAMASLVLLLAACGGKTEEKKEGAPAVETKKNSISYNLGTDPRTIDPQLNTAVDGSIVASNIFEGLYKEDENGKLVPAAAEDVQVSPDGKVYTFKLKENGKWSDGKPVKAQDFVYSWKRGLTPDTAMEYAYMLFYIKNGEKFYNGEVSEDQVGVKALDDKTLEVTLENATPYFLSLTSLPSYYPLREDVVKENSSWAIDPKTYIGNGAFKMKAWNPKENMVLVPNENYWGRSDVKLDELRFDIITDDKTYLNAFKAGEVDIIDSPPSSEIPSLLASGEGKIHPYLGTYFYVVNVSGNNNNPEVVKFLGNPKVRKALALSLNKKQIVDQVTKAGQLPARSFVPEGIVATDGKDFTKDSNYLPPEGNVELAQKLMAEAGYSTPESIPKVTFTFNTGDGHAMVAQAVQDMWKKNLGVDVDLKNEEWAVFQNTRSSKNYDIARHGWIADYNDPMNFLDLWVSNGGNNDAGYSNPEYDNLIKEAQKETDPEKRTALLHKAEDILMNDMPIIPLYYYTSIVVANPKVKGWVKSPLGGYDFKKAYVEN</sequence>
<name>A0ABU4W7T5_9FUSO</name>
<evidence type="ECO:0000313" key="3">
    <source>
        <dbReference type="Proteomes" id="UP001279681"/>
    </source>
</evidence>
<dbReference type="InterPro" id="IPR000914">
    <property type="entry name" value="SBP_5_dom"/>
</dbReference>
<dbReference type="Proteomes" id="UP001279681">
    <property type="component" value="Unassembled WGS sequence"/>
</dbReference>
<accession>A0ABU4W7T5</accession>
<reference evidence="3" key="1">
    <citation type="submission" date="2023-07" db="EMBL/GenBank/DDBJ databases">
        <authorList>
            <person name="Colorado M.A."/>
            <person name="Villamil L.M."/>
            <person name="Melo J.F."/>
            <person name="Rodriguez J.A."/>
            <person name="Ruiz R.Y."/>
        </authorList>
    </citation>
    <scope>NUCLEOTIDE SEQUENCE [LARGE SCALE GENOMIC DNA]</scope>
    <source>
        <strain evidence="3">C33</strain>
    </source>
</reference>
<protein>
    <submittedName>
        <fullName evidence="2">Peptide ABC transporter substrate-binding protein</fullName>
    </submittedName>
</protein>
<comment type="caution">
    <text evidence="2">The sequence shown here is derived from an EMBL/GenBank/DDBJ whole genome shotgun (WGS) entry which is preliminary data.</text>
</comment>
<proteinExistence type="predicted"/>
<evidence type="ECO:0000259" key="1">
    <source>
        <dbReference type="Pfam" id="PF00496"/>
    </source>
</evidence>
<evidence type="ECO:0000313" key="2">
    <source>
        <dbReference type="EMBL" id="MDX8335577.1"/>
    </source>
</evidence>
<dbReference type="InterPro" id="IPR030678">
    <property type="entry name" value="Peptide/Ni-bd"/>
</dbReference>
<dbReference type="Gene3D" id="3.10.105.10">
    <property type="entry name" value="Dipeptide-binding Protein, Domain 3"/>
    <property type="match status" value="1"/>
</dbReference>
<dbReference type="EMBL" id="JAVIKH010000003">
    <property type="protein sequence ID" value="MDX8335577.1"/>
    <property type="molecule type" value="Genomic_DNA"/>
</dbReference>
<dbReference type="PANTHER" id="PTHR30290">
    <property type="entry name" value="PERIPLASMIC BINDING COMPONENT OF ABC TRANSPORTER"/>
    <property type="match status" value="1"/>
</dbReference>
<feature type="domain" description="Solute-binding protein family 5" evidence="1">
    <location>
        <begin position="83"/>
        <end position="472"/>
    </location>
</feature>
<dbReference type="SUPFAM" id="SSF53850">
    <property type="entry name" value="Periplasmic binding protein-like II"/>
    <property type="match status" value="1"/>
</dbReference>
<keyword evidence="3" id="KW-1185">Reference proteome</keyword>
<dbReference type="PIRSF" id="PIRSF002741">
    <property type="entry name" value="MppA"/>
    <property type="match status" value="1"/>
</dbReference>
<gene>
    <name evidence="2" type="ORF">RFV38_03525</name>
</gene>
<dbReference type="Gene3D" id="3.90.76.10">
    <property type="entry name" value="Dipeptide-binding Protein, Domain 1"/>
    <property type="match status" value="1"/>
</dbReference>
<dbReference type="Pfam" id="PF00496">
    <property type="entry name" value="SBP_bac_5"/>
    <property type="match status" value="1"/>
</dbReference>
<dbReference type="RefSeq" id="WP_320312986.1">
    <property type="nucleotide sequence ID" value="NZ_JAVIKH010000003.1"/>
</dbReference>
<dbReference type="PROSITE" id="PS51257">
    <property type="entry name" value="PROKAR_LIPOPROTEIN"/>
    <property type="match status" value="1"/>
</dbReference>